<keyword evidence="1" id="KW-0472">Membrane</keyword>
<keyword evidence="2" id="KW-0150">Chloroplast</keyword>
<gene>
    <name evidence="2" type="primary">orf316</name>
</gene>
<dbReference type="AlphaFoldDB" id="A0A3B8CLC0"/>
<protein>
    <submittedName>
        <fullName evidence="2">Uncharacterized protein</fullName>
    </submittedName>
</protein>
<proteinExistence type="predicted"/>
<geneLocation type="chloroplast" evidence="2"/>
<evidence type="ECO:0000256" key="1">
    <source>
        <dbReference type="SAM" id="Phobius"/>
    </source>
</evidence>
<reference evidence="2" key="2">
    <citation type="journal article" date="2019" name="Mol. Phylogenet. Evol.">
        <title>Reassessment of the classification of bryopsidales (chlorophyta) based on chloroplast phylogenomic analyses.</title>
        <authorList>
            <person name="Cremen M.C."/>
            <person name="Leliaert F."/>
            <person name="West J."/>
            <person name="Lam D.W."/>
            <person name="Shimada S."/>
            <person name="Lopez-Bautista J.M."/>
            <person name="Verbruggen H."/>
        </authorList>
    </citation>
    <scope>NUCLEOTIDE SEQUENCE</scope>
</reference>
<accession>A0A3B8CLC0</accession>
<name>A0A3B8CLC0_9CHLO</name>
<keyword evidence="1" id="KW-0812">Transmembrane</keyword>
<keyword evidence="2" id="KW-0934">Plastid</keyword>
<sequence>MKNNEIFKLKLSFPLLDLRWGDDFYDIDRLCDFILEYEISLLKNIYLNIATELLDQNQNQFTVTLSKIKDNFHFGLSFYLRKSPTSTANLDSIRYKAQLKDLQFCGGFKNHIDIPLCKYYKMESNLSFTTNTSCFPFYQKICFEFETNLLALLNIKESDKFVFYRLKPEIFKFTSIDYREPQFFFEFNDSTVLPANNNLNTAASTASIVSKLKYYPIIREKLNNMKIEFNSSESIVEVTSPVNYTETIENSQNYHYYLDESIHHMYYPSRNVSEWMGLRVNLFLLFYFGLRILYYVLKPVIKFITELLRIFINNIF</sequence>
<dbReference type="EMBL" id="MH591114">
    <property type="protein sequence ID" value="AYJ22329.1"/>
    <property type="molecule type" value="Genomic_DNA"/>
</dbReference>
<reference evidence="2" key="1">
    <citation type="submission" date="2018-07" db="EMBL/GenBank/DDBJ databases">
        <authorList>
            <person name="Cremen M.C."/>
            <person name="Leliaert F."/>
            <person name="West J."/>
            <person name="Lam D.W."/>
            <person name="Shimada S."/>
            <person name="Lopez-Bautista J.M."/>
            <person name="Verbruggen H."/>
        </authorList>
    </citation>
    <scope>NUCLEOTIDE SEQUENCE</scope>
</reference>
<feature type="transmembrane region" description="Helical" evidence="1">
    <location>
        <begin position="278"/>
        <end position="297"/>
    </location>
</feature>
<keyword evidence="1" id="KW-1133">Transmembrane helix</keyword>
<evidence type="ECO:0000313" key="2">
    <source>
        <dbReference type="EMBL" id="AYJ22329.1"/>
    </source>
</evidence>
<organism evidence="2">
    <name type="scientific">Avrainvillea sp. HV04061</name>
    <dbReference type="NCBI Taxonomy" id="2364086"/>
    <lineage>
        <taxon>Eukaryota</taxon>
        <taxon>Viridiplantae</taxon>
        <taxon>Chlorophyta</taxon>
        <taxon>core chlorophytes</taxon>
        <taxon>Ulvophyceae</taxon>
        <taxon>TCBD clade</taxon>
        <taxon>Bryopsidales</taxon>
        <taxon>Halimedineae</taxon>
        <taxon>Dichotomosiphonaceae</taxon>
        <taxon>Avrainvillea</taxon>
    </lineage>
</organism>